<accession>A0ABV8LUR9</accession>
<dbReference type="InterPro" id="IPR050463">
    <property type="entry name" value="Gfo/Idh/MocA_oxidrdct_glycsds"/>
</dbReference>
<evidence type="ECO:0000256" key="1">
    <source>
        <dbReference type="ARBA" id="ARBA00023002"/>
    </source>
</evidence>
<keyword evidence="1" id="KW-0560">Oxidoreductase</keyword>
<dbReference type="PANTHER" id="PTHR43818">
    <property type="entry name" value="BCDNA.GH03377"/>
    <property type="match status" value="1"/>
</dbReference>
<sequence length="426" mass="45383">MTLGRDRTPPSVVLVGAHGHGRGHLEHLAARTAAGRVRLAGVADVRPLDEQQQALAGDSLFDTDAARVIAEVRPAIVVISTPMHTHSNLARLAFEAGAHVLLEKPPTPTMAEFDALLAAQQAAGVACQIGFQAFGSRAYAELANLVATGALGEIRRIGLTGAWTRAASYYARAAWAGRRSLDGVPVMDGALTNPFAHGVAMAVRLDGSGGAEPVSQVEVDTYRAYPIEADDTASVRITTARGTTVTAAVTLCAETAREPIVEVVGSAGKAELWYTEDRLRTADGECRFDRVDLLDNLLDHLADGVPLVAPLAETRSFMQVVEAIRVGPAATEIEARFQRQDGDRRIVPGVDDVVRQAVAAGALFSELPVAWATGKPFRWTESDRERSAESVRERSTENDRERSTDSNHVSQAGGRIEGQSGVNADE</sequence>
<gene>
    <name evidence="5" type="ORF">ACFOZ4_29865</name>
</gene>
<proteinExistence type="predicted"/>
<reference evidence="6" key="1">
    <citation type="journal article" date="2019" name="Int. J. Syst. Evol. Microbiol.">
        <title>The Global Catalogue of Microorganisms (GCM) 10K type strain sequencing project: providing services to taxonomists for standard genome sequencing and annotation.</title>
        <authorList>
            <consortium name="The Broad Institute Genomics Platform"/>
            <consortium name="The Broad Institute Genome Sequencing Center for Infectious Disease"/>
            <person name="Wu L."/>
            <person name="Ma J."/>
        </authorList>
    </citation>
    <scope>NUCLEOTIDE SEQUENCE [LARGE SCALE GENOMIC DNA]</scope>
    <source>
        <strain evidence="6">CGMCC 4.7289</strain>
    </source>
</reference>
<dbReference type="SUPFAM" id="SSF51735">
    <property type="entry name" value="NAD(P)-binding Rossmann-fold domains"/>
    <property type="match status" value="1"/>
</dbReference>
<dbReference type="InterPro" id="IPR055170">
    <property type="entry name" value="GFO_IDH_MocA-like_dom"/>
</dbReference>
<dbReference type="Gene3D" id="3.40.50.720">
    <property type="entry name" value="NAD(P)-binding Rossmann-like Domain"/>
    <property type="match status" value="1"/>
</dbReference>
<evidence type="ECO:0000313" key="6">
    <source>
        <dbReference type="Proteomes" id="UP001595816"/>
    </source>
</evidence>
<evidence type="ECO:0000256" key="2">
    <source>
        <dbReference type="SAM" id="MobiDB-lite"/>
    </source>
</evidence>
<feature type="compositionally biased region" description="Basic and acidic residues" evidence="2">
    <location>
        <begin position="380"/>
        <end position="405"/>
    </location>
</feature>
<name>A0ABV8LUR9_9ACTN</name>
<organism evidence="5 6">
    <name type="scientific">Hamadaea flava</name>
    <dbReference type="NCBI Taxonomy" id="1742688"/>
    <lineage>
        <taxon>Bacteria</taxon>
        <taxon>Bacillati</taxon>
        <taxon>Actinomycetota</taxon>
        <taxon>Actinomycetes</taxon>
        <taxon>Micromonosporales</taxon>
        <taxon>Micromonosporaceae</taxon>
        <taxon>Hamadaea</taxon>
    </lineage>
</organism>
<evidence type="ECO:0000259" key="4">
    <source>
        <dbReference type="Pfam" id="PF22725"/>
    </source>
</evidence>
<comment type="caution">
    <text evidence="5">The sequence shown here is derived from an EMBL/GenBank/DDBJ whole genome shotgun (WGS) entry which is preliminary data.</text>
</comment>
<feature type="region of interest" description="Disordered" evidence="2">
    <location>
        <begin position="380"/>
        <end position="426"/>
    </location>
</feature>
<dbReference type="Proteomes" id="UP001595816">
    <property type="component" value="Unassembled WGS sequence"/>
</dbReference>
<evidence type="ECO:0000259" key="3">
    <source>
        <dbReference type="Pfam" id="PF01408"/>
    </source>
</evidence>
<dbReference type="InterPro" id="IPR000683">
    <property type="entry name" value="Gfo/Idh/MocA-like_OxRdtase_N"/>
</dbReference>
<dbReference type="RefSeq" id="WP_253763278.1">
    <property type="nucleotide sequence ID" value="NZ_JAMZDZ010000001.1"/>
</dbReference>
<dbReference type="InterPro" id="IPR036291">
    <property type="entry name" value="NAD(P)-bd_dom_sf"/>
</dbReference>
<feature type="domain" description="Gfo/Idh/MocA-like oxidoreductase N-terminal" evidence="3">
    <location>
        <begin position="12"/>
        <end position="131"/>
    </location>
</feature>
<protein>
    <submittedName>
        <fullName evidence="5">Gfo/Idh/MocA family protein</fullName>
    </submittedName>
</protein>
<dbReference type="PANTHER" id="PTHR43818:SF11">
    <property type="entry name" value="BCDNA.GH03377"/>
    <property type="match status" value="1"/>
</dbReference>
<feature type="domain" description="GFO/IDH/MocA-like oxidoreductase" evidence="4">
    <location>
        <begin position="139"/>
        <end position="270"/>
    </location>
</feature>
<evidence type="ECO:0000313" key="5">
    <source>
        <dbReference type="EMBL" id="MFC4134837.1"/>
    </source>
</evidence>
<keyword evidence="6" id="KW-1185">Reference proteome</keyword>
<dbReference type="Pfam" id="PF22725">
    <property type="entry name" value="GFO_IDH_MocA_C3"/>
    <property type="match status" value="1"/>
</dbReference>
<dbReference type="Gene3D" id="3.30.360.10">
    <property type="entry name" value="Dihydrodipicolinate Reductase, domain 2"/>
    <property type="match status" value="1"/>
</dbReference>
<dbReference type="Pfam" id="PF01408">
    <property type="entry name" value="GFO_IDH_MocA"/>
    <property type="match status" value="1"/>
</dbReference>
<dbReference type="SUPFAM" id="SSF55347">
    <property type="entry name" value="Glyceraldehyde-3-phosphate dehydrogenase-like, C-terminal domain"/>
    <property type="match status" value="1"/>
</dbReference>
<dbReference type="EMBL" id="JBHSAY010000017">
    <property type="protein sequence ID" value="MFC4134837.1"/>
    <property type="molecule type" value="Genomic_DNA"/>
</dbReference>